<feature type="domain" description="DUF7043" evidence="2">
    <location>
        <begin position="344"/>
        <end position="423"/>
    </location>
</feature>
<dbReference type="Pfam" id="PF23070">
    <property type="entry name" value="DUF7043"/>
    <property type="match status" value="1"/>
</dbReference>
<proteinExistence type="predicted"/>
<dbReference type="PANTHER" id="PTHR22255:SF9">
    <property type="entry name" value="LP06548P"/>
    <property type="match status" value="1"/>
</dbReference>
<evidence type="ECO:0000313" key="5">
    <source>
        <dbReference type="Proteomes" id="UP000648187"/>
    </source>
</evidence>
<reference evidence="4" key="1">
    <citation type="submission" date="2020-08" db="EMBL/GenBank/DDBJ databases">
        <title>Spodoptera exigua strain:BAW_Kor-Di-RS1 Genome sequencing and assembly.</title>
        <authorList>
            <person name="Kim J."/>
            <person name="Nam H.Y."/>
            <person name="Kwon M."/>
            <person name="Choi J.H."/>
            <person name="Cho S.R."/>
            <person name="Kim G.-H."/>
        </authorList>
    </citation>
    <scope>NUCLEOTIDE SEQUENCE</scope>
    <source>
        <strain evidence="4">BAW_Kor-Di-RS1</strain>
        <tissue evidence="4">Whole-body</tissue>
    </source>
</reference>
<gene>
    <name evidence="4" type="ORF">HW555_007506</name>
</gene>
<dbReference type="Proteomes" id="UP000648187">
    <property type="component" value="Unassembled WGS sequence"/>
</dbReference>
<dbReference type="Pfam" id="PF23071">
    <property type="entry name" value="DUF7044"/>
    <property type="match status" value="1"/>
</dbReference>
<name>A0A835GGP4_SPOEX</name>
<keyword evidence="5" id="KW-1185">Reference proteome</keyword>
<evidence type="ECO:0000259" key="3">
    <source>
        <dbReference type="Pfam" id="PF23071"/>
    </source>
</evidence>
<sequence>MYATHSLFGYSQAIRIPKTLTSVTQGTPGLEPVKQRATTILTNVLYIGNVVEVCNTRKPLLKTETKAKNRVTRTESGTKYGASSKPVALSFSSKILVNNSGGCNFPEGWTGGWFQSGIPGLIYINSTTMQGKGECAETDSNDKFLVYDRNEDCYRCLVIHEKHKYVLQYKETYCRERDSLSTMCESITGDAALYSMFRKEPRPIPEPCPFHPAPFTFTYSRGSGDCANPPSRAESCTDDSRLLLRYMACPDVPGTESNVEELICLATWKEGSTRYLVGLISQVQRRNSISTDEDMYRCFVYKGQHADKTVTYTIAQSGDATCNGLTSSVDGSRTMKLTNIDDEHNRCHFPSWVVEHHKWFSLDHTHQYHFTTKNATLKIMNEDGSFEEKRLVCHSILEQKDKQYVKLVAHLTRGCESGHVCVDVPVPNALSNAGPLHRDDATGEEVQEKPVECVMGQYDSASIGCGAAQDTIVFQSACTSTVYTCYGSWREGNLGLVVAGAARPSSRPHALCFLYTNYIANDSSGTAVQYLSLSGVSRSCDRAVLPGLAGDKAYNLTLNGTCEQSSKYNSLAMRLCPALAVLLIPLALLAR</sequence>
<organism evidence="4 5">
    <name type="scientific">Spodoptera exigua</name>
    <name type="common">Beet armyworm</name>
    <name type="synonym">Noctua fulgens</name>
    <dbReference type="NCBI Taxonomy" id="7107"/>
    <lineage>
        <taxon>Eukaryota</taxon>
        <taxon>Metazoa</taxon>
        <taxon>Ecdysozoa</taxon>
        <taxon>Arthropoda</taxon>
        <taxon>Hexapoda</taxon>
        <taxon>Insecta</taxon>
        <taxon>Pterygota</taxon>
        <taxon>Neoptera</taxon>
        <taxon>Endopterygota</taxon>
        <taxon>Lepidoptera</taxon>
        <taxon>Glossata</taxon>
        <taxon>Ditrysia</taxon>
        <taxon>Noctuoidea</taxon>
        <taxon>Noctuidae</taxon>
        <taxon>Amphipyrinae</taxon>
        <taxon>Spodoptera</taxon>
    </lineage>
</organism>
<dbReference type="Pfam" id="PF23069">
    <property type="entry name" value="DUF7042"/>
    <property type="match status" value="1"/>
</dbReference>
<evidence type="ECO:0000259" key="2">
    <source>
        <dbReference type="Pfam" id="PF23070"/>
    </source>
</evidence>
<evidence type="ECO:0000259" key="1">
    <source>
        <dbReference type="Pfam" id="PF23069"/>
    </source>
</evidence>
<dbReference type="InterPro" id="IPR055471">
    <property type="entry name" value="DUF7043"/>
</dbReference>
<protein>
    <submittedName>
        <fullName evidence="4">Uncharacterized protein</fullName>
    </submittedName>
</protein>
<dbReference type="EMBL" id="JACKWZ010000128">
    <property type="protein sequence ID" value="KAF9414645.1"/>
    <property type="molecule type" value="Genomic_DNA"/>
</dbReference>
<accession>A0A835GGP4</accession>
<dbReference type="GO" id="GO:0061909">
    <property type="term" value="P:autophagosome-lysosome fusion"/>
    <property type="evidence" value="ECO:0007669"/>
    <property type="project" value="TreeGrafter"/>
</dbReference>
<dbReference type="InterPro" id="IPR055470">
    <property type="entry name" value="DUF7042"/>
</dbReference>
<dbReference type="InterPro" id="IPR055472">
    <property type="entry name" value="DUF7044"/>
</dbReference>
<comment type="caution">
    <text evidence="4">The sequence shown here is derived from an EMBL/GenBank/DDBJ whole genome shotgun (WGS) entry which is preliminary data.</text>
</comment>
<evidence type="ECO:0000313" key="4">
    <source>
        <dbReference type="EMBL" id="KAF9414645.1"/>
    </source>
</evidence>
<feature type="domain" description="DUF7042" evidence="1">
    <location>
        <begin position="205"/>
        <end position="338"/>
    </location>
</feature>
<dbReference type="AlphaFoldDB" id="A0A835GGP4"/>
<feature type="domain" description="DUF7044" evidence="3">
    <location>
        <begin position="102"/>
        <end position="185"/>
    </location>
</feature>
<dbReference type="PANTHER" id="PTHR22255">
    <property type="entry name" value="LP06548P"/>
    <property type="match status" value="1"/>
</dbReference>